<sequence length="266" mass="30151">MQIHQNTSALLVVFLAILAHCESRRSAYRLPKVQGRSASGIPAPQDVGSGRDLMKKFMLMRGLFQQPPSDNVIVITQPSTTTTTTTTPTGSPTTTISTTTTTTPTTNSTGRALQEIMHLKNSVDDDDEEDEGQDIPVTMTMTGRALEDRLDLPEVQEEQEPQELQIHKQKVSQRPKKYRLKGVPLARKRNLVKKSHRRVHKRPQKKKRHQKRKVNKKQPANPQRNAESAVNFIEPYHHDGQPKTQGGQSTSDSRLQRIWRRFQIAN</sequence>
<evidence type="ECO:0000313" key="3">
    <source>
        <dbReference type="Proteomes" id="UP001652628"/>
    </source>
</evidence>
<dbReference type="Proteomes" id="UP001652628">
    <property type="component" value="Chromosome X"/>
</dbReference>
<feature type="region of interest" description="Disordered" evidence="1">
    <location>
        <begin position="157"/>
        <end position="255"/>
    </location>
</feature>
<evidence type="ECO:0000256" key="1">
    <source>
        <dbReference type="SAM" id="MobiDB-lite"/>
    </source>
</evidence>
<dbReference type="AlphaFoldDB" id="A0AB40ACZ5"/>
<evidence type="ECO:0000256" key="2">
    <source>
        <dbReference type="SAM" id="SignalP"/>
    </source>
</evidence>
<keyword evidence="2" id="KW-0732">Signal</keyword>
<accession>A0AB40ACZ5</accession>
<proteinExistence type="predicted"/>
<reference evidence="4" key="1">
    <citation type="submission" date="2025-08" db="UniProtKB">
        <authorList>
            <consortium name="RefSeq"/>
        </authorList>
    </citation>
    <scope>IDENTIFICATION</scope>
</reference>
<feature type="compositionally biased region" description="Polar residues" evidence="1">
    <location>
        <begin position="242"/>
        <end position="253"/>
    </location>
</feature>
<dbReference type="RefSeq" id="XP_036675838.2">
    <property type="nucleotide sequence ID" value="XM_036819943.3"/>
</dbReference>
<protein>
    <submittedName>
        <fullName evidence="4">Activating signal cointegrator 1 complex subunit 2 homolog</fullName>
    </submittedName>
</protein>
<name>A0AB40ACZ5_DROSZ</name>
<organism evidence="3 4">
    <name type="scientific">Drosophila suzukii</name>
    <name type="common">Spotted-wing drosophila fruit fly</name>
    <dbReference type="NCBI Taxonomy" id="28584"/>
    <lineage>
        <taxon>Eukaryota</taxon>
        <taxon>Metazoa</taxon>
        <taxon>Ecdysozoa</taxon>
        <taxon>Arthropoda</taxon>
        <taxon>Hexapoda</taxon>
        <taxon>Insecta</taxon>
        <taxon>Pterygota</taxon>
        <taxon>Neoptera</taxon>
        <taxon>Endopterygota</taxon>
        <taxon>Diptera</taxon>
        <taxon>Brachycera</taxon>
        <taxon>Muscomorpha</taxon>
        <taxon>Ephydroidea</taxon>
        <taxon>Drosophilidae</taxon>
        <taxon>Drosophila</taxon>
        <taxon>Sophophora</taxon>
    </lineage>
</organism>
<feature type="region of interest" description="Disordered" evidence="1">
    <location>
        <begin position="80"/>
        <end position="108"/>
    </location>
</feature>
<gene>
    <name evidence="4" type="primary">LOC108018872</name>
</gene>
<feature type="signal peptide" evidence="2">
    <location>
        <begin position="1"/>
        <end position="23"/>
    </location>
</feature>
<dbReference type="GeneID" id="108018872"/>
<keyword evidence="3" id="KW-1185">Reference proteome</keyword>
<feature type="compositionally biased region" description="Basic residues" evidence="1">
    <location>
        <begin position="167"/>
        <end position="216"/>
    </location>
</feature>
<evidence type="ECO:0000313" key="4">
    <source>
        <dbReference type="RefSeq" id="XP_036675838.2"/>
    </source>
</evidence>
<feature type="chain" id="PRO_5045469695" evidence="2">
    <location>
        <begin position="24"/>
        <end position="266"/>
    </location>
</feature>